<gene>
    <name evidence="1" type="ORF">SMGD1_0834</name>
</gene>
<dbReference type="Proteomes" id="UP000006431">
    <property type="component" value="Unassembled WGS sequence"/>
</dbReference>
<dbReference type="Gene3D" id="3.10.28.20">
    <property type="entry name" value="Acetamidase/Formamidase-like domains"/>
    <property type="match status" value="1"/>
</dbReference>
<keyword evidence="2" id="KW-1185">Reference proteome</keyword>
<accession>H1FX51</accession>
<dbReference type="AlphaFoldDB" id="H1FX51"/>
<organism evidence="1 2">
    <name type="scientific">Sulfurimonas gotlandica (strain DSM 19862 / JCM 16533 / GD1)</name>
    <dbReference type="NCBI Taxonomy" id="929558"/>
    <lineage>
        <taxon>Bacteria</taxon>
        <taxon>Pseudomonadati</taxon>
        <taxon>Campylobacterota</taxon>
        <taxon>Epsilonproteobacteria</taxon>
        <taxon>Campylobacterales</taxon>
        <taxon>Sulfurimonadaceae</taxon>
        <taxon>Sulfurimonas</taxon>
    </lineage>
</organism>
<dbReference type="HOGENOM" id="CLU_2014086_0_0_7"/>
<evidence type="ECO:0000313" key="1">
    <source>
        <dbReference type="EMBL" id="EHP29361.1"/>
    </source>
</evidence>
<evidence type="ECO:0008006" key="3">
    <source>
        <dbReference type="Google" id="ProtNLM"/>
    </source>
</evidence>
<sequence>MLFVFAGCNSQPAPKISATPTWILNPNQDGKNGAVGSSMRTYDQKTSTQRKLAITRALDELSLQRGVKVEMSLTKQESYKNGNGSTQMDVGANYQTNSTITAHIENVYEDKISGELFIWMVMD</sequence>
<name>H1FX51_SULGG</name>
<dbReference type="eggNOG" id="ENOG5034709">
    <property type="taxonomic scope" value="Bacteria"/>
</dbReference>
<dbReference type="PATRIC" id="fig|929558.5.peg.833"/>
<reference evidence="1 2" key="1">
    <citation type="journal article" date="2012" name="Proc. Natl. Acad. Sci. U.S.A.">
        <title>Genome and physiology of a model Epsilonproteobacterium responsible for sulfide detoxification in marine oxygen depletion zones.</title>
        <authorList>
            <person name="Grote J."/>
            <person name="Schott T."/>
            <person name="Bruckner C.G."/>
            <person name="Glockner F.O."/>
            <person name="Jost G."/>
            <person name="Teeling H."/>
            <person name="Labrenz M."/>
            <person name="Jurgens K."/>
        </authorList>
    </citation>
    <scope>NUCLEOTIDE SEQUENCE [LARGE SCALE GENOMIC DNA]</scope>
    <source>
        <strain evidence="1 2">GD1</strain>
    </source>
</reference>
<dbReference type="EMBL" id="AFRZ01000001">
    <property type="protein sequence ID" value="EHP29361.1"/>
    <property type="molecule type" value="Genomic_DNA"/>
</dbReference>
<comment type="caution">
    <text evidence="1">The sequence shown here is derived from an EMBL/GenBank/DDBJ whole genome shotgun (WGS) entry which is preliminary data.</text>
</comment>
<evidence type="ECO:0000313" key="2">
    <source>
        <dbReference type="Proteomes" id="UP000006431"/>
    </source>
</evidence>
<proteinExistence type="predicted"/>
<protein>
    <recommendedName>
        <fullName evidence="3">Lipoprotein</fullName>
    </recommendedName>
</protein>
<dbReference type="STRING" id="929558.SMGD1_0834"/>